<evidence type="ECO:0000313" key="3">
    <source>
        <dbReference type="Proteomes" id="UP000324748"/>
    </source>
</evidence>
<comment type="caution">
    <text evidence="2">The sequence shown here is derived from an EMBL/GenBank/DDBJ whole genome shotgun (WGS) entry which is preliminary data.</text>
</comment>
<organism evidence="2 3">
    <name type="scientific">Puccinia graminis f. sp. tritici</name>
    <dbReference type="NCBI Taxonomy" id="56615"/>
    <lineage>
        <taxon>Eukaryota</taxon>
        <taxon>Fungi</taxon>
        <taxon>Dikarya</taxon>
        <taxon>Basidiomycota</taxon>
        <taxon>Pucciniomycotina</taxon>
        <taxon>Pucciniomycetes</taxon>
        <taxon>Pucciniales</taxon>
        <taxon>Pucciniaceae</taxon>
        <taxon>Puccinia</taxon>
    </lineage>
</organism>
<gene>
    <name evidence="2" type="ORF">PGT21_017119</name>
</gene>
<dbReference type="EMBL" id="VSWC01000016">
    <property type="protein sequence ID" value="KAA1111954.1"/>
    <property type="molecule type" value="Genomic_DNA"/>
</dbReference>
<keyword evidence="1" id="KW-0732">Signal</keyword>
<feature type="chain" id="PRO_5023069567" description="CBM1 domain-containing protein" evidence="1">
    <location>
        <begin position="21"/>
        <end position="96"/>
    </location>
</feature>
<evidence type="ECO:0000256" key="1">
    <source>
        <dbReference type="SAM" id="SignalP"/>
    </source>
</evidence>
<evidence type="ECO:0000313" key="2">
    <source>
        <dbReference type="EMBL" id="KAA1111954.1"/>
    </source>
</evidence>
<name>A0A5B0QG46_PUCGR</name>
<protein>
    <recommendedName>
        <fullName evidence="4">CBM1 domain-containing protein</fullName>
    </recommendedName>
</protein>
<keyword evidence="3" id="KW-1185">Reference proteome</keyword>
<reference evidence="2 3" key="1">
    <citation type="submission" date="2019-05" db="EMBL/GenBank/DDBJ databases">
        <title>Emergence of the Ug99 lineage of the wheat stem rust pathogen through somatic hybridization.</title>
        <authorList>
            <person name="Li F."/>
            <person name="Upadhyaya N.M."/>
            <person name="Sperschneider J."/>
            <person name="Matny O."/>
            <person name="Nguyen-Phuc H."/>
            <person name="Mago R."/>
            <person name="Raley C."/>
            <person name="Miller M.E."/>
            <person name="Silverstein K.A.T."/>
            <person name="Henningsen E."/>
            <person name="Hirsch C.D."/>
            <person name="Visser B."/>
            <person name="Pretorius Z.A."/>
            <person name="Steffenson B.J."/>
            <person name="Schwessinger B."/>
            <person name="Dodds P.N."/>
            <person name="Figueroa M."/>
        </authorList>
    </citation>
    <scope>NUCLEOTIDE SEQUENCE [LARGE SCALE GENOMIC DNA]</scope>
    <source>
        <strain evidence="2">21-0</strain>
    </source>
</reference>
<dbReference type="Proteomes" id="UP000324748">
    <property type="component" value="Unassembled WGS sequence"/>
</dbReference>
<evidence type="ECO:0008006" key="4">
    <source>
        <dbReference type="Google" id="ProtNLM"/>
    </source>
</evidence>
<dbReference type="AlphaFoldDB" id="A0A5B0QG46"/>
<dbReference type="OrthoDB" id="2507909at2759"/>
<accession>A0A5B0QG46</accession>
<proteinExistence type="predicted"/>
<sequence>MNVIKFALLAFVFGVSNVMSKNLKPCGGNTPAYACADDPSRSPDPLIYIPPTDLDCTLTPSEVPWCCPQGAISPNHPSKLGYAIDHGCQKRQPRVQ</sequence>
<feature type="signal peptide" evidence="1">
    <location>
        <begin position="1"/>
        <end position="20"/>
    </location>
</feature>